<evidence type="ECO:0000313" key="3">
    <source>
        <dbReference type="Proteomes" id="UP000011115"/>
    </source>
</evidence>
<evidence type="ECO:0000313" key="2">
    <source>
        <dbReference type="EnsemblPlants" id="PGSC0003DMT400007776"/>
    </source>
</evidence>
<protein>
    <submittedName>
        <fullName evidence="2">Uncharacterized protein</fullName>
    </submittedName>
</protein>
<name>M0ZTI3_SOLTU</name>
<dbReference type="EnsemblPlants" id="PGSC0003DMT400007776">
    <property type="protein sequence ID" value="PGSC0003DMT400007776"/>
    <property type="gene ID" value="PGSC0003DMG401003005"/>
</dbReference>
<keyword evidence="1" id="KW-0732">Signal</keyword>
<reference evidence="2" key="2">
    <citation type="submission" date="2015-06" db="UniProtKB">
        <authorList>
            <consortium name="EnsemblPlants"/>
        </authorList>
    </citation>
    <scope>IDENTIFICATION</scope>
    <source>
        <strain evidence="2">DM1-3 516 R44</strain>
    </source>
</reference>
<sequence>MSLALFLILFKANLSHNNSPKTHIYLPYMYKKNPYCFDPPKLLPHSYQIFQKSIAFRGSNTHQTTIFLKNLSNIENNTQKHQMNTRSYH</sequence>
<dbReference type="Proteomes" id="UP000011115">
    <property type="component" value="Unassembled WGS sequence"/>
</dbReference>
<reference evidence="3" key="1">
    <citation type="journal article" date="2011" name="Nature">
        <title>Genome sequence and analysis of the tuber crop potato.</title>
        <authorList>
            <consortium name="The Potato Genome Sequencing Consortium"/>
        </authorList>
    </citation>
    <scope>NUCLEOTIDE SEQUENCE [LARGE SCALE GENOMIC DNA]</scope>
    <source>
        <strain evidence="3">cv. DM1-3 516 R44</strain>
    </source>
</reference>
<proteinExistence type="predicted"/>
<evidence type="ECO:0000256" key="1">
    <source>
        <dbReference type="SAM" id="SignalP"/>
    </source>
</evidence>
<dbReference type="Gramene" id="PGSC0003DMT400007776">
    <property type="protein sequence ID" value="PGSC0003DMT400007776"/>
    <property type="gene ID" value="PGSC0003DMG401003005"/>
</dbReference>
<accession>M0ZTI3</accession>
<dbReference type="HOGENOM" id="CLU_2459068_0_0_1"/>
<dbReference type="InParanoid" id="M0ZTI3"/>
<feature type="chain" id="PRO_5012452320" evidence="1">
    <location>
        <begin position="16"/>
        <end position="89"/>
    </location>
</feature>
<keyword evidence="3" id="KW-1185">Reference proteome</keyword>
<dbReference type="AlphaFoldDB" id="M0ZTI3"/>
<dbReference type="PaxDb" id="4113-PGSC0003DMT400007776"/>
<feature type="signal peptide" evidence="1">
    <location>
        <begin position="1"/>
        <end position="15"/>
    </location>
</feature>
<organism evidence="2 3">
    <name type="scientific">Solanum tuberosum</name>
    <name type="common">Potato</name>
    <dbReference type="NCBI Taxonomy" id="4113"/>
    <lineage>
        <taxon>Eukaryota</taxon>
        <taxon>Viridiplantae</taxon>
        <taxon>Streptophyta</taxon>
        <taxon>Embryophyta</taxon>
        <taxon>Tracheophyta</taxon>
        <taxon>Spermatophyta</taxon>
        <taxon>Magnoliopsida</taxon>
        <taxon>eudicotyledons</taxon>
        <taxon>Gunneridae</taxon>
        <taxon>Pentapetalae</taxon>
        <taxon>asterids</taxon>
        <taxon>lamiids</taxon>
        <taxon>Solanales</taxon>
        <taxon>Solanaceae</taxon>
        <taxon>Solanoideae</taxon>
        <taxon>Solaneae</taxon>
        <taxon>Solanum</taxon>
    </lineage>
</organism>